<dbReference type="InterPro" id="IPR013022">
    <property type="entry name" value="Xyl_isomerase-like_TIM-brl"/>
</dbReference>
<dbReference type="SUPFAM" id="SSF51658">
    <property type="entry name" value="Xylose isomerase-like"/>
    <property type="match status" value="1"/>
</dbReference>
<keyword evidence="1" id="KW-0119">Carbohydrate metabolism</keyword>
<feature type="domain" description="Xylose isomerase-like TIM barrel" evidence="2">
    <location>
        <begin position="59"/>
        <end position="210"/>
    </location>
</feature>
<dbReference type="Gene3D" id="3.20.20.150">
    <property type="entry name" value="Divalent-metal-dependent TIM barrel enzymes"/>
    <property type="match status" value="1"/>
</dbReference>
<dbReference type="EMBL" id="BAAAVT010000001">
    <property type="protein sequence ID" value="GAA3050285.1"/>
    <property type="molecule type" value="Genomic_DNA"/>
</dbReference>
<keyword evidence="4" id="KW-1185">Reference proteome</keyword>
<dbReference type="GO" id="GO:0016853">
    <property type="term" value="F:isomerase activity"/>
    <property type="evidence" value="ECO:0007669"/>
    <property type="project" value="UniProtKB-KW"/>
</dbReference>
<reference evidence="4" key="1">
    <citation type="journal article" date="2019" name="Int. J. Syst. Evol. Microbiol.">
        <title>The Global Catalogue of Microorganisms (GCM) 10K type strain sequencing project: providing services to taxonomists for standard genome sequencing and annotation.</title>
        <authorList>
            <consortium name="The Broad Institute Genomics Platform"/>
            <consortium name="The Broad Institute Genome Sequencing Center for Infectious Disease"/>
            <person name="Wu L."/>
            <person name="Ma J."/>
        </authorList>
    </citation>
    <scope>NUCLEOTIDE SEQUENCE [LARGE SCALE GENOMIC DNA]</scope>
    <source>
        <strain evidence="4">JCM 14309</strain>
    </source>
</reference>
<organism evidence="3 4">
    <name type="scientific">Nesterenkonia aethiopica</name>
    <dbReference type="NCBI Taxonomy" id="269144"/>
    <lineage>
        <taxon>Bacteria</taxon>
        <taxon>Bacillati</taxon>
        <taxon>Actinomycetota</taxon>
        <taxon>Actinomycetes</taxon>
        <taxon>Micrococcales</taxon>
        <taxon>Micrococcaceae</taxon>
        <taxon>Nesterenkonia</taxon>
    </lineage>
</organism>
<accession>A0ABP6LMD6</accession>
<evidence type="ECO:0000256" key="1">
    <source>
        <dbReference type="ARBA" id="ARBA00023277"/>
    </source>
</evidence>
<keyword evidence="3" id="KW-0413">Isomerase</keyword>
<evidence type="ECO:0000313" key="4">
    <source>
        <dbReference type="Proteomes" id="UP001500236"/>
    </source>
</evidence>
<proteinExistence type="predicted"/>
<evidence type="ECO:0000313" key="3">
    <source>
        <dbReference type="EMBL" id="GAA3050285.1"/>
    </source>
</evidence>
<dbReference type="InterPro" id="IPR050312">
    <property type="entry name" value="IolE/XylAMocC-like"/>
</dbReference>
<dbReference type="PANTHER" id="PTHR12110">
    <property type="entry name" value="HYDROXYPYRUVATE ISOMERASE"/>
    <property type="match status" value="1"/>
</dbReference>
<dbReference type="PANTHER" id="PTHR12110:SF41">
    <property type="entry name" value="INOSOSE DEHYDRATASE"/>
    <property type="match status" value="1"/>
</dbReference>
<gene>
    <name evidence="3" type="ORF">GCM10010529_00490</name>
</gene>
<dbReference type="InterPro" id="IPR036237">
    <property type="entry name" value="Xyl_isomerase-like_sf"/>
</dbReference>
<dbReference type="Pfam" id="PF01261">
    <property type="entry name" value="AP_endonuc_2"/>
    <property type="match status" value="1"/>
</dbReference>
<name>A0ABP6LMD6_9MICC</name>
<dbReference type="RefSeq" id="WP_344682222.1">
    <property type="nucleotide sequence ID" value="NZ_BAAAVT010000001.1"/>
</dbReference>
<sequence>MNSLSIQLYTVRDHLTTDAGETLERLAGIGFTQVEPFGLVDFADQLAEPMARLGLSAPTAHVKLAGADLDAVFSAARRLGVGTVVDPMIDPARWSSRDGVEGVARELREASARAADQGLRVGYHNHAFELENRIAGVPALEVFAEAAGDAVDLEVDTYWAEVGGESAPDLLRRLGERVVAIHVKDGPKTKENTDQVAVGSGSMPIAEILAAAPQALPVVELDDFAGEIFDAVVASHAHLAGTPQGA</sequence>
<dbReference type="Proteomes" id="UP001500236">
    <property type="component" value="Unassembled WGS sequence"/>
</dbReference>
<evidence type="ECO:0000259" key="2">
    <source>
        <dbReference type="Pfam" id="PF01261"/>
    </source>
</evidence>
<comment type="caution">
    <text evidence="3">The sequence shown here is derived from an EMBL/GenBank/DDBJ whole genome shotgun (WGS) entry which is preliminary data.</text>
</comment>
<protein>
    <submittedName>
        <fullName evidence="3">Sugar phosphate isomerase/epimerase</fullName>
    </submittedName>
</protein>